<dbReference type="OrthoDB" id="5192116at2"/>
<keyword evidence="3" id="KW-1185">Reference proteome</keyword>
<dbReference type="Proteomes" id="UP000219435">
    <property type="component" value="Unassembled WGS sequence"/>
</dbReference>
<proteinExistence type="predicted"/>
<dbReference type="EMBL" id="OBQI01000002">
    <property type="protein sequence ID" value="SOC49181.1"/>
    <property type="molecule type" value="Genomic_DNA"/>
</dbReference>
<feature type="region of interest" description="Disordered" evidence="1">
    <location>
        <begin position="23"/>
        <end position="105"/>
    </location>
</feature>
<protein>
    <submittedName>
        <fullName evidence="2">Uncharacterized protein</fullName>
    </submittedName>
</protein>
<accession>A0A285V9J6</accession>
<evidence type="ECO:0000256" key="1">
    <source>
        <dbReference type="SAM" id="MobiDB-lite"/>
    </source>
</evidence>
<sequence length="105" mass="10617">MGKHSAADDATVHPLVADALARRSGVAGAAHDADAPERGGSTGWPEPPPGGGSPVGWPDDARPDRDGDGHPQERTGGGADRSAASVGTAPRRRGWRRLFGVPPAA</sequence>
<evidence type="ECO:0000313" key="3">
    <source>
        <dbReference type="Proteomes" id="UP000219435"/>
    </source>
</evidence>
<dbReference type="RefSeq" id="WP_141437096.1">
    <property type="nucleotide sequence ID" value="NZ_OBQI01000002.1"/>
</dbReference>
<evidence type="ECO:0000313" key="2">
    <source>
        <dbReference type="EMBL" id="SOC49181.1"/>
    </source>
</evidence>
<reference evidence="3" key="1">
    <citation type="submission" date="2017-08" db="EMBL/GenBank/DDBJ databases">
        <authorList>
            <person name="Varghese N."/>
            <person name="Submissions S."/>
        </authorList>
    </citation>
    <scope>NUCLEOTIDE SEQUENCE [LARGE SCALE GENOMIC DNA]</scope>
    <source>
        <strain evidence="3">DSM 4725</strain>
    </source>
</reference>
<name>A0A285V9J6_9ACTN</name>
<feature type="compositionally biased region" description="Basic and acidic residues" evidence="1">
    <location>
        <begin position="59"/>
        <end position="73"/>
    </location>
</feature>
<gene>
    <name evidence="2" type="ORF">SAMN05660748_1900</name>
</gene>
<organism evidence="2 3">
    <name type="scientific">Blastococcus aggregatus</name>
    <dbReference type="NCBI Taxonomy" id="38502"/>
    <lineage>
        <taxon>Bacteria</taxon>
        <taxon>Bacillati</taxon>
        <taxon>Actinomycetota</taxon>
        <taxon>Actinomycetes</taxon>
        <taxon>Geodermatophilales</taxon>
        <taxon>Geodermatophilaceae</taxon>
        <taxon>Blastococcus</taxon>
    </lineage>
</organism>
<dbReference type="AlphaFoldDB" id="A0A285V9J6"/>